<evidence type="ECO:0000256" key="9">
    <source>
        <dbReference type="RuleBase" id="RU363034"/>
    </source>
</evidence>
<reference evidence="12" key="1">
    <citation type="journal article" date="2014" name="PLoS Negl. Trop. Dis.">
        <title>Identification and characterization of seminal fluid proteins in the Asian tiger mosquito, Aedes albopictus.</title>
        <authorList>
            <person name="Boes K.E."/>
            <person name="Ribeiro J.M."/>
            <person name="Wong A."/>
            <person name="Harrington L.C."/>
            <person name="Wolfner M.F."/>
            <person name="Sirot L.K."/>
        </authorList>
    </citation>
    <scope>NUCLEOTIDE SEQUENCE</scope>
    <source>
        <tissue evidence="12">Reproductive organs</tissue>
    </source>
</reference>
<evidence type="ECO:0000256" key="3">
    <source>
        <dbReference type="ARBA" id="ARBA00022588"/>
    </source>
</evidence>
<dbReference type="PANTHER" id="PTHR24256">
    <property type="entry name" value="TRYPTASE-RELATED"/>
    <property type="match status" value="1"/>
</dbReference>
<feature type="domain" description="Peptidase S1" evidence="11">
    <location>
        <begin position="68"/>
        <end position="313"/>
    </location>
</feature>
<dbReference type="FunFam" id="2.40.10.10:FF:000028">
    <property type="entry name" value="Serine protease easter"/>
    <property type="match status" value="1"/>
</dbReference>
<dbReference type="InterPro" id="IPR009003">
    <property type="entry name" value="Peptidase_S1_PA"/>
</dbReference>
<keyword evidence="6" id="KW-1015">Disulfide bond</keyword>
<keyword evidence="7" id="KW-0325">Glycoprotein</keyword>
<dbReference type="EMBL" id="GAPW01002718">
    <property type="protein sequence ID" value="JAC10880.1"/>
    <property type="molecule type" value="mRNA"/>
</dbReference>
<keyword evidence="9" id="KW-0645">Protease</keyword>
<keyword evidence="9" id="KW-0378">Hydrolase</keyword>
<dbReference type="VEuPathDB" id="VectorBase:AALFPA_072031"/>
<dbReference type="VEuPathDB" id="VectorBase:AALC636_011247"/>
<dbReference type="PROSITE" id="PS00134">
    <property type="entry name" value="TRYPSIN_HIS"/>
    <property type="match status" value="1"/>
</dbReference>
<evidence type="ECO:0000256" key="1">
    <source>
        <dbReference type="ARBA" id="ARBA00004613"/>
    </source>
</evidence>
<evidence type="ECO:0000256" key="6">
    <source>
        <dbReference type="ARBA" id="ARBA00023157"/>
    </source>
</evidence>
<dbReference type="CDD" id="cd00190">
    <property type="entry name" value="Tryp_SPc"/>
    <property type="match status" value="1"/>
</dbReference>
<dbReference type="SUPFAM" id="SSF50494">
    <property type="entry name" value="Trypsin-like serine proteases"/>
    <property type="match status" value="1"/>
</dbReference>
<dbReference type="Pfam" id="PF00089">
    <property type="entry name" value="Trypsin"/>
    <property type="match status" value="1"/>
</dbReference>
<dbReference type="PRINTS" id="PR00722">
    <property type="entry name" value="CHYMOTRYPSIN"/>
</dbReference>
<keyword evidence="9" id="KW-0720">Serine protease</keyword>
<proteinExistence type="evidence at transcript level"/>
<dbReference type="InterPro" id="IPR051487">
    <property type="entry name" value="Ser/Thr_Proteases_Immune/Dev"/>
</dbReference>
<evidence type="ECO:0000259" key="11">
    <source>
        <dbReference type="PROSITE" id="PS50240"/>
    </source>
</evidence>
<evidence type="ECO:0000256" key="5">
    <source>
        <dbReference type="ARBA" id="ARBA00022859"/>
    </source>
</evidence>
<feature type="chain" id="PRO_5001514978" evidence="10">
    <location>
        <begin position="24"/>
        <end position="316"/>
    </location>
</feature>
<name>A0A023EPF2_AEDAL</name>
<dbReference type="GO" id="GO:0006508">
    <property type="term" value="P:proteolysis"/>
    <property type="evidence" value="ECO:0007669"/>
    <property type="project" value="UniProtKB-KW"/>
</dbReference>
<dbReference type="PROSITE" id="PS50240">
    <property type="entry name" value="TRYPSIN_DOM"/>
    <property type="match status" value="1"/>
</dbReference>
<keyword evidence="5" id="KW-0391">Immunity</keyword>
<comment type="subcellular location">
    <subcellularLocation>
        <location evidence="1">Secreted</location>
    </subcellularLocation>
</comment>
<dbReference type="InterPro" id="IPR033116">
    <property type="entry name" value="TRYPSIN_SER"/>
</dbReference>
<comment type="similarity">
    <text evidence="8">Belongs to the peptidase S1 family. CLIP subfamily.</text>
</comment>
<evidence type="ECO:0000256" key="2">
    <source>
        <dbReference type="ARBA" id="ARBA00022525"/>
    </source>
</evidence>
<dbReference type="InterPro" id="IPR018114">
    <property type="entry name" value="TRYPSIN_HIS"/>
</dbReference>
<dbReference type="SMART" id="SM00020">
    <property type="entry name" value="Tryp_SPc"/>
    <property type="match status" value="1"/>
</dbReference>
<dbReference type="InterPro" id="IPR043504">
    <property type="entry name" value="Peptidase_S1_PA_chymotrypsin"/>
</dbReference>
<accession>A0A023EPF2</accession>
<dbReference type="GO" id="GO:0005576">
    <property type="term" value="C:extracellular region"/>
    <property type="evidence" value="ECO:0007669"/>
    <property type="project" value="UniProtKB-SubCell"/>
</dbReference>
<dbReference type="GO" id="GO:0004252">
    <property type="term" value="F:serine-type endopeptidase activity"/>
    <property type="evidence" value="ECO:0007669"/>
    <property type="project" value="InterPro"/>
</dbReference>
<keyword evidence="2" id="KW-0964">Secreted</keyword>
<dbReference type="PROSITE" id="PS00135">
    <property type="entry name" value="TRYPSIN_SER"/>
    <property type="match status" value="1"/>
</dbReference>
<dbReference type="GO" id="GO:0045087">
    <property type="term" value="P:innate immune response"/>
    <property type="evidence" value="ECO:0007669"/>
    <property type="project" value="UniProtKB-KW"/>
</dbReference>
<organism evidence="12">
    <name type="scientific">Aedes albopictus</name>
    <name type="common">Asian tiger mosquito</name>
    <name type="synonym">Stegomyia albopicta</name>
    <dbReference type="NCBI Taxonomy" id="7160"/>
    <lineage>
        <taxon>Eukaryota</taxon>
        <taxon>Metazoa</taxon>
        <taxon>Ecdysozoa</taxon>
        <taxon>Arthropoda</taxon>
        <taxon>Hexapoda</taxon>
        <taxon>Insecta</taxon>
        <taxon>Pterygota</taxon>
        <taxon>Neoptera</taxon>
        <taxon>Endopterygota</taxon>
        <taxon>Diptera</taxon>
        <taxon>Nematocera</taxon>
        <taxon>Culicoidea</taxon>
        <taxon>Culicidae</taxon>
        <taxon>Culicinae</taxon>
        <taxon>Aedini</taxon>
        <taxon>Aedes</taxon>
        <taxon>Stegomyia</taxon>
    </lineage>
</organism>
<sequence length="316" mass="34821">MYAKMLWNCLFVVWIATSSVVQGKRISQIKCEEYINSTRTTVSVISLILNPTPVEFSSYNCSKTVDLIVGGEDAKSGEFPHQALLGWNTNETGVYMFDCGGTIISDRYVLTAAHCASKANHPMPAPVIVRFAELDLTKDEDEIDIAIESIKRHPDHRFRHSYHDIALVRLAERLRFSALVRPACLWTDEDSNPSSVIATGFGRMDVADDHGSDTLRKVQLDVQDLSNCDKQFLGTRSFPTGMTENQLCIGSSGGGKDTCQGDSGGPIQTLANRKWCIYHVLAVTSIGSACGSELPAVYTKVASYLDWIEGIVWRSS</sequence>
<evidence type="ECO:0000256" key="7">
    <source>
        <dbReference type="ARBA" id="ARBA00023180"/>
    </source>
</evidence>
<evidence type="ECO:0000256" key="10">
    <source>
        <dbReference type="SAM" id="SignalP"/>
    </source>
</evidence>
<feature type="signal peptide" evidence="10">
    <location>
        <begin position="1"/>
        <end position="23"/>
    </location>
</feature>
<keyword evidence="4 10" id="KW-0732">Signal</keyword>
<keyword evidence="3" id="KW-0399">Innate immunity</keyword>
<dbReference type="AlphaFoldDB" id="A0A023EPF2"/>
<dbReference type="InterPro" id="IPR001314">
    <property type="entry name" value="Peptidase_S1A"/>
</dbReference>
<dbReference type="VEuPathDB" id="VectorBase:AALF012883"/>
<evidence type="ECO:0000313" key="12">
    <source>
        <dbReference type="EMBL" id="JAC10880.1"/>
    </source>
</evidence>
<evidence type="ECO:0000256" key="4">
    <source>
        <dbReference type="ARBA" id="ARBA00022729"/>
    </source>
</evidence>
<dbReference type="Gene3D" id="2.40.10.10">
    <property type="entry name" value="Trypsin-like serine proteases"/>
    <property type="match status" value="1"/>
</dbReference>
<protein>
    <submittedName>
        <fullName evidence="12">Putative cpij019032 chymotrypsin bii</fullName>
    </submittedName>
</protein>
<evidence type="ECO:0000256" key="8">
    <source>
        <dbReference type="ARBA" id="ARBA00024195"/>
    </source>
</evidence>
<dbReference type="InterPro" id="IPR001254">
    <property type="entry name" value="Trypsin_dom"/>
</dbReference>